<reference evidence="1 2" key="2">
    <citation type="submission" date="2010-03" db="EMBL/GenBank/DDBJ databases">
        <authorList>
            <person name="Pajon A."/>
        </authorList>
    </citation>
    <scope>NUCLEOTIDE SEQUENCE [LARGE SCALE GENOMIC DNA]</scope>
    <source>
        <strain evidence="1 2">SSC/2</strain>
    </source>
</reference>
<organism evidence="1 2">
    <name type="scientific">Anaerostipes hadrus</name>
    <dbReference type="NCBI Taxonomy" id="649756"/>
    <lineage>
        <taxon>Bacteria</taxon>
        <taxon>Bacillati</taxon>
        <taxon>Bacillota</taxon>
        <taxon>Clostridia</taxon>
        <taxon>Lachnospirales</taxon>
        <taxon>Lachnospiraceae</taxon>
        <taxon>Anaerostipes</taxon>
    </lineage>
</organism>
<gene>
    <name evidence="1" type="ORF">CL2_31380</name>
</gene>
<dbReference type="KEGG" id="bprl:CL2_31380"/>
<name>D4MWY1_ANAHA</name>
<dbReference type="AlphaFoldDB" id="D4MWY1"/>
<dbReference type="EMBL" id="FP929061">
    <property type="protein sequence ID" value="CBL39897.1"/>
    <property type="molecule type" value="Genomic_DNA"/>
</dbReference>
<protein>
    <submittedName>
        <fullName evidence="1">Uncharacterized protein</fullName>
    </submittedName>
</protein>
<sequence length="49" mass="5732">MWYKTDLMEQILTSESAKQMHNANINKTIICSIVCSSLAKIHNIYYRLL</sequence>
<dbReference type="Proteomes" id="UP000008960">
    <property type="component" value="Chromosome"/>
</dbReference>
<evidence type="ECO:0000313" key="1">
    <source>
        <dbReference type="EMBL" id="CBL39897.1"/>
    </source>
</evidence>
<accession>D4MWY1</accession>
<proteinExistence type="predicted"/>
<reference evidence="1 2" key="1">
    <citation type="submission" date="2010-03" db="EMBL/GenBank/DDBJ databases">
        <title>The genome sequence of Clostridiales sp. SSC/2.</title>
        <authorList>
            <consortium name="metaHIT consortium -- http://www.metahit.eu/"/>
            <person name="Pajon A."/>
            <person name="Turner K."/>
            <person name="Parkhill J."/>
            <person name="Duncan S."/>
            <person name="Flint H."/>
        </authorList>
    </citation>
    <scope>NUCLEOTIDE SEQUENCE [LARGE SCALE GENOMIC DNA]</scope>
    <source>
        <strain evidence="1 2">SSC/2</strain>
    </source>
</reference>
<evidence type="ECO:0000313" key="2">
    <source>
        <dbReference type="Proteomes" id="UP000008960"/>
    </source>
</evidence>